<feature type="region of interest" description="Disordered" evidence="1">
    <location>
        <begin position="141"/>
        <end position="194"/>
    </location>
</feature>
<dbReference type="PANTHER" id="PTHR38730">
    <property type="entry name" value="SLL7028 PROTEIN"/>
    <property type="match status" value="1"/>
</dbReference>
<evidence type="ECO:0000313" key="4">
    <source>
        <dbReference type="EMBL" id="RIH90725.1"/>
    </source>
</evidence>
<dbReference type="InterPro" id="IPR036465">
    <property type="entry name" value="vWFA_dom_sf"/>
</dbReference>
<proteinExistence type="predicted"/>
<dbReference type="EMBL" id="QXDL01000004">
    <property type="protein sequence ID" value="RIH90725.1"/>
    <property type="molecule type" value="Genomic_DNA"/>
</dbReference>
<feature type="domain" description="VWA-like" evidence="2">
    <location>
        <begin position="298"/>
        <end position="409"/>
    </location>
</feature>
<accession>A0A399F4L2</accession>
<dbReference type="Pfam" id="PF13203">
    <property type="entry name" value="DUF2201_N"/>
    <property type="match status" value="1"/>
</dbReference>
<dbReference type="PANTHER" id="PTHR38730:SF1">
    <property type="entry name" value="SLL7028 PROTEIN"/>
    <property type="match status" value="1"/>
</dbReference>
<dbReference type="AlphaFoldDB" id="A0A399F4L2"/>
<dbReference type="Pfam" id="PF09967">
    <property type="entry name" value="DUF2201"/>
    <property type="match status" value="1"/>
</dbReference>
<sequence>MEKIKVARLGLGSKAPYFTPGLWALRLVSTEAVPTMAVDEGWRLYANPSFADKLSERELVGVLWHELEHLLRAHHARAREMEVDRRTHWLWNLATDAAINDGAQELGFTLPEGVIYPERLGLEPGGLEEAYYRALLEQGKEDPFQGEGDGLDGGVGAEGEGDGASPPPGAAEPGRPSAAAWDHGSGADGLERPWELPRDHAEHPAVGEVQAAQLREEVARRVLEHHRSRGTLPAGMVRWAEGVVNPVVPWRRVLQGRVREGLRRVQGRARATHERPYRRQAAFGRVLMPGSYDVRPRVAVVIDTSGSVSDRMLAHALVEVDALLRKAGAEVWALAVDAAAAQAQKVRRAHEVVLLGGGGTDMRVGIEAALELRPKVDLVVVLTDGFTPWPAEPPRVPVVAGIFGDPGAPAGAHAVYAVPEVPEFIKAVPIPLHE</sequence>
<evidence type="ECO:0000259" key="2">
    <source>
        <dbReference type="Pfam" id="PF09967"/>
    </source>
</evidence>
<dbReference type="InterPro" id="IPR025154">
    <property type="entry name" value="Put_metallopeptidase_dom"/>
</dbReference>
<evidence type="ECO:0000256" key="1">
    <source>
        <dbReference type="SAM" id="MobiDB-lite"/>
    </source>
</evidence>
<feature type="compositionally biased region" description="Low complexity" evidence="1">
    <location>
        <begin position="171"/>
        <end position="180"/>
    </location>
</feature>
<evidence type="ECO:0000259" key="3">
    <source>
        <dbReference type="Pfam" id="PF13203"/>
    </source>
</evidence>
<protein>
    <submittedName>
        <fullName evidence="4">Putative metallopeptidase domain protein</fullName>
    </submittedName>
</protein>
<dbReference type="Proteomes" id="UP000265715">
    <property type="component" value="Unassembled WGS sequence"/>
</dbReference>
<keyword evidence="5" id="KW-1185">Reference proteome</keyword>
<gene>
    <name evidence="4" type="ORF">Mterra_00219</name>
</gene>
<reference evidence="4 5" key="1">
    <citation type="submission" date="2018-08" db="EMBL/GenBank/DDBJ databases">
        <title>Meiothermus terrae DSM 26712 genome sequencing project.</title>
        <authorList>
            <person name="Da Costa M.S."/>
            <person name="Albuquerque L."/>
            <person name="Raposo P."/>
            <person name="Froufe H.J.C."/>
            <person name="Barroso C.S."/>
            <person name="Egas C."/>
        </authorList>
    </citation>
    <scope>NUCLEOTIDE SEQUENCE [LARGE SCALE GENOMIC DNA]</scope>
    <source>
        <strain evidence="4 5">DSM 26712</strain>
    </source>
</reference>
<dbReference type="SUPFAM" id="SSF53300">
    <property type="entry name" value="vWA-like"/>
    <property type="match status" value="1"/>
</dbReference>
<feature type="domain" description="Putative metallopeptidase" evidence="3">
    <location>
        <begin position="3"/>
        <end position="285"/>
    </location>
</feature>
<dbReference type="OrthoDB" id="9809307at2"/>
<dbReference type="RefSeq" id="WP_119313490.1">
    <property type="nucleotide sequence ID" value="NZ_QXDL01000004.1"/>
</dbReference>
<organism evidence="4 5">
    <name type="scientific">Calidithermus terrae</name>
    <dbReference type="NCBI Taxonomy" id="1408545"/>
    <lineage>
        <taxon>Bacteria</taxon>
        <taxon>Thermotogati</taxon>
        <taxon>Deinococcota</taxon>
        <taxon>Deinococci</taxon>
        <taxon>Thermales</taxon>
        <taxon>Thermaceae</taxon>
        <taxon>Calidithermus</taxon>
    </lineage>
</organism>
<name>A0A399F4L2_9DEIN</name>
<dbReference type="InterPro" id="IPR018698">
    <property type="entry name" value="VWA-like_dom"/>
</dbReference>
<comment type="caution">
    <text evidence="4">The sequence shown here is derived from an EMBL/GenBank/DDBJ whole genome shotgun (WGS) entry which is preliminary data.</text>
</comment>
<evidence type="ECO:0000313" key="5">
    <source>
        <dbReference type="Proteomes" id="UP000265715"/>
    </source>
</evidence>
<feature type="compositionally biased region" description="Gly residues" evidence="1">
    <location>
        <begin position="147"/>
        <end position="158"/>
    </location>
</feature>